<evidence type="ECO:0000256" key="4">
    <source>
        <dbReference type="HAMAP-Rule" id="MF_01384"/>
    </source>
</evidence>
<keyword evidence="4" id="KW-0963">Cytoplasm</keyword>
<dbReference type="HAMAP" id="MF_01384">
    <property type="entry name" value="UreD"/>
    <property type="match status" value="1"/>
</dbReference>
<evidence type="ECO:0000256" key="3">
    <source>
        <dbReference type="ARBA" id="ARBA00023186"/>
    </source>
</evidence>
<comment type="subcellular location">
    <subcellularLocation>
        <location evidence="4">Cytoplasm</location>
    </subcellularLocation>
</comment>
<dbReference type="InterPro" id="IPR002669">
    <property type="entry name" value="UreD"/>
</dbReference>
<comment type="similarity">
    <text evidence="1 4">Belongs to the UreD family.</text>
</comment>
<evidence type="ECO:0000313" key="5">
    <source>
        <dbReference type="EMBL" id="MBD5769644.1"/>
    </source>
</evidence>
<name>A0ABR8NVY8_9GAMM</name>
<dbReference type="PANTHER" id="PTHR33643">
    <property type="entry name" value="UREASE ACCESSORY PROTEIN D"/>
    <property type="match status" value="1"/>
</dbReference>
<sequence>MKTHNLALKEEIGAEKSSHWHAFLTLGFSKTARGTVLKTCDHKGPLYVQKPFYPEGKDTAHVYLLHPPGGLVSGDRLTITANLAENTHVLITTPGAGRVYRAREDKSLQHQITQLNVAKNSLMEWLPQETILYPNANTRLENCIELDDNAQFIGWEITCFGLPANKQDFGDGHAEQGFQIRQNGRLKVRERLVIDNASRNIFHGKAGLDSKPINGLMIAGPFPSNADSEKGIDESCHEELISKLRLHCRDHTSLSGASLVGDYIMVRSVHNDSEQMKQLFIQCWTDIRPALMKKTACAPRIWAT</sequence>
<evidence type="ECO:0000313" key="6">
    <source>
        <dbReference type="Proteomes" id="UP000604161"/>
    </source>
</evidence>
<evidence type="ECO:0000256" key="2">
    <source>
        <dbReference type="ARBA" id="ARBA00022988"/>
    </source>
</evidence>
<keyword evidence="3 4" id="KW-0143">Chaperone</keyword>
<keyword evidence="2 4" id="KW-0996">Nickel insertion</keyword>
<dbReference type="PANTHER" id="PTHR33643:SF1">
    <property type="entry name" value="UREASE ACCESSORY PROTEIN D"/>
    <property type="match status" value="1"/>
</dbReference>
<gene>
    <name evidence="4" type="primary">ureD</name>
    <name evidence="5" type="ORF">IF202_01140</name>
</gene>
<comment type="subunit">
    <text evidence="4">UreD, UreF and UreG form a complex that acts as a GTP-hydrolysis-dependent molecular chaperone, activating the urease apoprotein by helping to assemble the nickel containing metallocenter of UreC. The UreE protein probably delivers the nickel.</text>
</comment>
<evidence type="ECO:0000256" key="1">
    <source>
        <dbReference type="ARBA" id="ARBA00007177"/>
    </source>
</evidence>
<proteinExistence type="inferred from homology"/>
<keyword evidence="6" id="KW-1185">Reference proteome</keyword>
<dbReference type="Proteomes" id="UP000604161">
    <property type="component" value="Unassembled WGS sequence"/>
</dbReference>
<protein>
    <recommendedName>
        <fullName evidence="4">Urease accessory protein UreD</fullName>
    </recommendedName>
</protein>
<reference evidence="5 6" key="1">
    <citation type="submission" date="2020-09" db="EMBL/GenBank/DDBJ databases">
        <title>Marinomonas sp. nov., isolated from the cysticercosis algae of Qingdao, China.</title>
        <authorList>
            <person name="Sun X."/>
        </authorList>
    </citation>
    <scope>NUCLEOTIDE SEQUENCE [LARGE SCALE GENOMIC DNA]</scope>
    <source>
        <strain evidence="5 6">SM2066</strain>
    </source>
</reference>
<comment type="function">
    <text evidence="4">Required for maturation of urease via the functional incorporation of the urease nickel metallocenter.</text>
</comment>
<dbReference type="Pfam" id="PF01774">
    <property type="entry name" value="UreD"/>
    <property type="match status" value="1"/>
</dbReference>
<dbReference type="RefSeq" id="WP_191593036.1">
    <property type="nucleotide sequence ID" value="NZ_JACYFC010000001.1"/>
</dbReference>
<accession>A0ABR8NVY8</accession>
<organism evidence="5 6">
    <name type="scientific">Marinomonas colpomeniae</name>
    <dbReference type="NCBI Taxonomy" id="2774408"/>
    <lineage>
        <taxon>Bacteria</taxon>
        <taxon>Pseudomonadati</taxon>
        <taxon>Pseudomonadota</taxon>
        <taxon>Gammaproteobacteria</taxon>
        <taxon>Oceanospirillales</taxon>
        <taxon>Oceanospirillaceae</taxon>
        <taxon>Marinomonas</taxon>
    </lineage>
</organism>
<dbReference type="EMBL" id="JACYFC010000001">
    <property type="protein sequence ID" value="MBD5769644.1"/>
    <property type="molecule type" value="Genomic_DNA"/>
</dbReference>
<comment type="caution">
    <text evidence="5">The sequence shown here is derived from an EMBL/GenBank/DDBJ whole genome shotgun (WGS) entry which is preliminary data.</text>
</comment>